<evidence type="ECO:0000313" key="1">
    <source>
        <dbReference type="EMBL" id="MBK1867087.1"/>
    </source>
</evidence>
<dbReference type="Proteomes" id="UP000616151">
    <property type="component" value="Unassembled WGS sequence"/>
</dbReference>
<keyword evidence="2" id="KW-1185">Reference proteome</keyword>
<comment type="caution">
    <text evidence="1">The sequence shown here is derived from an EMBL/GenBank/DDBJ whole genome shotgun (WGS) entry which is preliminary data.</text>
</comment>
<name>A0ACC5R360_9HYPH</name>
<dbReference type="EMBL" id="JAENHL010000007">
    <property type="protein sequence ID" value="MBK1867087.1"/>
    <property type="molecule type" value="Genomic_DNA"/>
</dbReference>
<reference evidence="1" key="1">
    <citation type="submission" date="2021-01" db="EMBL/GenBank/DDBJ databases">
        <authorList>
            <person name="Sun Q."/>
        </authorList>
    </citation>
    <scope>NUCLEOTIDE SEQUENCE</scope>
    <source>
        <strain evidence="1">YIM B02566</strain>
    </source>
</reference>
<proteinExistence type="predicted"/>
<gene>
    <name evidence="1" type="ORF">JHL16_12090</name>
</gene>
<sequence>MNYRRYGRRRPSRPPRSLARSLVDTGMFIVAAGLVLITLRVFNQVTLTPGAADIIDGDSFRLGKDEIRLNGIDAPEYRQICRDERNRDWNCGRDAADALRRLVRGREVECKGLDADRYGRLVSRCSAGGVQLNAEMVRLGWAVAYTRHGTFYVDEEVAARNERRGIWRGTFDLPEDWREIHRPNLHRAPHD</sequence>
<organism evidence="1 2">
    <name type="scientific">Taklimakanibacter albus</name>
    <dbReference type="NCBI Taxonomy" id="2800327"/>
    <lineage>
        <taxon>Bacteria</taxon>
        <taxon>Pseudomonadati</taxon>
        <taxon>Pseudomonadota</taxon>
        <taxon>Alphaproteobacteria</taxon>
        <taxon>Hyphomicrobiales</taxon>
        <taxon>Aestuariivirgaceae</taxon>
        <taxon>Taklimakanibacter</taxon>
    </lineage>
</organism>
<accession>A0ACC5R360</accession>
<evidence type="ECO:0000313" key="2">
    <source>
        <dbReference type="Proteomes" id="UP000616151"/>
    </source>
</evidence>
<protein>
    <submittedName>
        <fullName evidence="1">Thermonuclease family protein</fullName>
    </submittedName>
</protein>